<dbReference type="Gene3D" id="3.40.190.10">
    <property type="entry name" value="Periplasmic binding protein-like II"/>
    <property type="match status" value="1"/>
</dbReference>
<dbReference type="InterPro" id="IPR042100">
    <property type="entry name" value="Bug_dom1"/>
</dbReference>
<keyword evidence="4" id="KW-1185">Reference proteome</keyword>
<dbReference type="RefSeq" id="WP_282720780.1">
    <property type="nucleotide sequence ID" value="NZ_JASCQO010000027.1"/>
</dbReference>
<evidence type="ECO:0000313" key="3">
    <source>
        <dbReference type="EMBL" id="MDI5933261.1"/>
    </source>
</evidence>
<comment type="caution">
    <text evidence="3">The sequence shown here is derived from an EMBL/GenBank/DDBJ whole genome shotgun (WGS) entry which is preliminary data.</text>
</comment>
<evidence type="ECO:0000256" key="2">
    <source>
        <dbReference type="SAM" id="SignalP"/>
    </source>
</evidence>
<dbReference type="InterPro" id="IPR005064">
    <property type="entry name" value="BUG"/>
</dbReference>
<feature type="signal peptide" evidence="2">
    <location>
        <begin position="1"/>
        <end position="30"/>
    </location>
</feature>
<proteinExistence type="inferred from homology"/>
<keyword evidence="2" id="KW-0732">Signal</keyword>
<dbReference type="PANTHER" id="PTHR42928:SF5">
    <property type="entry name" value="BLR1237 PROTEIN"/>
    <property type="match status" value="1"/>
</dbReference>
<comment type="similarity">
    <text evidence="1">Belongs to the UPF0065 (bug) family.</text>
</comment>
<reference evidence="3 4" key="1">
    <citation type="submission" date="2023-04" db="EMBL/GenBank/DDBJ databases">
        <title>Halomonas strains isolated from rhizosphere soil.</title>
        <authorList>
            <person name="Xu L."/>
            <person name="Sun J.-Q."/>
        </authorList>
    </citation>
    <scope>NUCLEOTIDE SEQUENCE [LARGE SCALE GENOMIC DNA]</scope>
    <source>
        <strain evidence="3 4">LN1S58</strain>
    </source>
</reference>
<accession>A0ABT6VKH5</accession>
<dbReference type="PANTHER" id="PTHR42928">
    <property type="entry name" value="TRICARBOXYLATE-BINDING PROTEIN"/>
    <property type="match status" value="1"/>
</dbReference>
<gene>
    <name evidence="3" type="ORF">QLQ84_05600</name>
</gene>
<evidence type="ECO:0000256" key="1">
    <source>
        <dbReference type="ARBA" id="ARBA00006987"/>
    </source>
</evidence>
<dbReference type="Pfam" id="PF03401">
    <property type="entry name" value="TctC"/>
    <property type="match status" value="1"/>
</dbReference>
<sequence>MTNKRLLQEKKLVTGIVAGALLATSGATLAEEYPSNPVNVTVSYSAGGATDFQARIATSTAETHLGVPMVIVNRPGAGGQVGWNYLVQNGKDDGYDLAAYNVPHFIAQSIMYDTHYNLDNLEPIANWGVDPAVLIVGRDSPFDTIDDLVEYAEENPGRVTVSGAGLFVGHHIATLQLENEAGIELKYVPTSGGVDALRFVQGGQVMAGFNNLSDAYRSQDRLKILGIADLKRDEEFLPDVPTFQESGYDIDDSSVNFRGLMTRSGVSEDKLEILSQGAVEMFNDEEVKAKMKEGGSPMRVMDRQELKEMWQERQAYLEELFAGLDAEELEAAAED</sequence>
<evidence type="ECO:0000313" key="4">
    <source>
        <dbReference type="Proteomes" id="UP001244242"/>
    </source>
</evidence>
<dbReference type="PIRSF" id="PIRSF017082">
    <property type="entry name" value="YflP"/>
    <property type="match status" value="1"/>
</dbReference>
<dbReference type="SUPFAM" id="SSF53850">
    <property type="entry name" value="Periplasmic binding protein-like II"/>
    <property type="match status" value="1"/>
</dbReference>
<protein>
    <submittedName>
        <fullName evidence="3">Tripartite tricarboxylate transporter substrate binding protein</fullName>
    </submittedName>
</protein>
<dbReference type="EMBL" id="JASCQO010000027">
    <property type="protein sequence ID" value="MDI5933261.1"/>
    <property type="molecule type" value="Genomic_DNA"/>
</dbReference>
<dbReference type="Gene3D" id="3.40.190.150">
    <property type="entry name" value="Bordetella uptake gene, domain 1"/>
    <property type="match status" value="1"/>
</dbReference>
<dbReference type="Proteomes" id="UP001244242">
    <property type="component" value="Unassembled WGS sequence"/>
</dbReference>
<name>A0ABT6VKH5_9GAMM</name>
<dbReference type="CDD" id="cd07012">
    <property type="entry name" value="PBP2_Bug_TTT"/>
    <property type="match status" value="1"/>
</dbReference>
<feature type="chain" id="PRO_5046743980" evidence="2">
    <location>
        <begin position="31"/>
        <end position="335"/>
    </location>
</feature>
<organism evidence="3 4">
    <name type="scientific">Halomonas kalidii</name>
    <dbReference type="NCBI Taxonomy" id="3043293"/>
    <lineage>
        <taxon>Bacteria</taxon>
        <taxon>Pseudomonadati</taxon>
        <taxon>Pseudomonadota</taxon>
        <taxon>Gammaproteobacteria</taxon>
        <taxon>Oceanospirillales</taxon>
        <taxon>Halomonadaceae</taxon>
        <taxon>Halomonas</taxon>
    </lineage>
</organism>